<dbReference type="RefSeq" id="WP_012544806.1">
    <property type="nucleotide sequence ID" value="NC_011295.1"/>
</dbReference>
<dbReference type="Proteomes" id="UP000001732">
    <property type="component" value="Chromosome"/>
</dbReference>
<reference evidence="3" key="1">
    <citation type="submission" date="2008-08" db="EMBL/GenBank/DDBJ databases">
        <title>The complete genome sequence of Coprothermobacter proteolyticus strain ATCC 5245 / DSM 5265 / BT.</title>
        <authorList>
            <person name="Dodson R.J."/>
            <person name="Durkin A.S."/>
            <person name="Wu M."/>
            <person name="Eisen J."/>
            <person name="Sutton G."/>
        </authorList>
    </citation>
    <scope>NUCLEOTIDE SEQUENCE [LARGE SCALE GENOMIC DNA]</scope>
    <source>
        <strain evidence="3">ATCC 35245 / DSM 5265 / OCM 4 / BT</strain>
    </source>
</reference>
<evidence type="ECO:0000259" key="1">
    <source>
        <dbReference type="Pfam" id="PF07833"/>
    </source>
</evidence>
<dbReference type="InterPro" id="IPR036582">
    <property type="entry name" value="Mao_N_sf"/>
</dbReference>
<dbReference type="STRING" id="309798.COPRO5265_0079"/>
<protein>
    <submittedName>
        <fullName evidence="2">Copper amine oxidase N-domain family</fullName>
    </submittedName>
</protein>
<dbReference type="KEGG" id="cpo:COPRO5265_0079"/>
<dbReference type="EMBL" id="CP001145">
    <property type="protein sequence ID" value="ACI18156.1"/>
    <property type="molecule type" value="Genomic_DNA"/>
</dbReference>
<accession>B5Y6Q4</accession>
<feature type="domain" description="Copper amine oxidase-like N-terminal" evidence="1">
    <location>
        <begin position="159"/>
        <end position="208"/>
    </location>
</feature>
<name>B5Y6Q4_COPPD</name>
<evidence type="ECO:0000313" key="2">
    <source>
        <dbReference type="EMBL" id="ACI18156.1"/>
    </source>
</evidence>
<proteinExistence type="predicted"/>
<keyword evidence="3" id="KW-1185">Reference proteome</keyword>
<gene>
    <name evidence="2" type="ordered locus">COPRO5265_0079</name>
</gene>
<dbReference type="AlphaFoldDB" id="B5Y6Q4"/>
<sequence>MRNKFFVPKILLLVLVLFIGCFFPFNLNIINNNLVYAQSEFFFAPLALKKLEVTAFPLAVTENKESQINLTLRDVTTASTPAVIAPDSQVTVIVGSYITTATVGDGGVARITLPPEVVTGGRLVAVVIVPGYQRMVFSLVVRPSKSEAVLPRDEEGRLVVELRIGSFLCRVNDRAVRLPVAPYIKEGRTMVPVRFFTEVLGYTVDYDFSDPAMKKVMIYTPDSLPNTAVRENQQAKKATPFITLFIDQTTVIIGGISVDVDSAPELVRGTTMVPLRFVAQTLGFYVEWKDPVVKLISTF</sequence>
<feature type="domain" description="Copper amine oxidase-like N-terminal" evidence="1">
    <location>
        <begin position="239"/>
        <end position="289"/>
    </location>
</feature>
<dbReference type="InterPro" id="IPR012854">
    <property type="entry name" value="Cu_amine_oxidase-like_N"/>
</dbReference>
<organism evidence="2 3">
    <name type="scientific">Coprothermobacter proteolyticus (strain ATCC 35245 / DSM 5265 / OCM 4 / BT)</name>
    <dbReference type="NCBI Taxonomy" id="309798"/>
    <lineage>
        <taxon>Bacteria</taxon>
        <taxon>Pseudomonadati</taxon>
        <taxon>Coprothermobacterota</taxon>
        <taxon>Coprothermobacteria</taxon>
        <taxon>Coprothermobacterales</taxon>
        <taxon>Coprothermobacteraceae</taxon>
        <taxon>Coprothermobacter</taxon>
    </lineage>
</organism>
<dbReference type="eggNOG" id="COG2182">
    <property type="taxonomic scope" value="Bacteria"/>
</dbReference>
<dbReference type="OrthoDB" id="9769314at2"/>
<dbReference type="PROSITE" id="PS51257">
    <property type="entry name" value="PROKAR_LIPOPROTEIN"/>
    <property type="match status" value="1"/>
</dbReference>
<dbReference type="Gene3D" id="3.30.457.10">
    <property type="entry name" value="Copper amine oxidase-like, N-terminal domain"/>
    <property type="match status" value="2"/>
</dbReference>
<reference evidence="2 3" key="2">
    <citation type="journal article" date="2014" name="Genome Announc.">
        <title>Complete Genome Sequence of Coprothermobacter proteolyticus DSM 5265.</title>
        <authorList>
            <person name="Alexiev A."/>
            <person name="Coil D.A."/>
            <person name="Badger J.H."/>
            <person name="Enticknap J."/>
            <person name="Ward N."/>
            <person name="Robb F.T."/>
            <person name="Eisen J.A."/>
        </authorList>
    </citation>
    <scope>NUCLEOTIDE SEQUENCE [LARGE SCALE GENOMIC DNA]</scope>
    <source>
        <strain evidence="3">ATCC 35245 / DSM 5265 / OCM 4 / BT</strain>
    </source>
</reference>
<evidence type="ECO:0000313" key="3">
    <source>
        <dbReference type="Proteomes" id="UP000001732"/>
    </source>
</evidence>
<dbReference type="HOGENOM" id="CLU_929731_0_0_9"/>
<dbReference type="SUPFAM" id="SSF55383">
    <property type="entry name" value="Copper amine oxidase, domain N"/>
    <property type="match status" value="2"/>
</dbReference>
<dbReference type="Pfam" id="PF07833">
    <property type="entry name" value="Cu_amine_oxidN1"/>
    <property type="match status" value="2"/>
</dbReference>